<organism evidence="1 2">
    <name type="scientific">Maricaulis maris</name>
    <dbReference type="NCBI Taxonomy" id="74318"/>
    <lineage>
        <taxon>Bacteria</taxon>
        <taxon>Pseudomonadati</taxon>
        <taxon>Pseudomonadota</taxon>
        <taxon>Alphaproteobacteria</taxon>
        <taxon>Maricaulales</taxon>
        <taxon>Maricaulaceae</taxon>
        <taxon>Maricaulis</taxon>
    </lineage>
</organism>
<gene>
    <name evidence="1" type="ORF">C7435_2951</name>
</gene>
<proteinExistence type="predicted"/>
<evidence type="ECO:0000313" key="2">
    <source>
        <dbReference type="Proteomes" id="UP000273675"/>
    </source>
</evidence>
<name>A0A495D164_9PROT</name>
<comment type="caution">
    <text evidence="1">The sequence shown here is derived from an EMBL/GenBank/DDBJ whole genome shotgun (WGS) entry which is preliminary data.</text>
</comment>
<sequence length="453" mass="49487">MAKLSPSQRAKLEALWRSMPEHMRATLRATTKAAAPSDPASALLSTIFAELDEAMRKPAGDLAKAYVLAPLRPLVGESGIIPPSRFRFTTEDLSKIWGWMGRHLAKDMVETAKKCKRPESDPIWFEFRRQAGAALAEAVHKADRVPKDMTALLKRFGGEGRAMLSDAIVLLNNCEEIAGAMAEVPEKIEDFDDDLSLTVKRLHETMHESNAEAALWVLLLTMGRLESPWQIFRVVKRIGRRDDDLVVSKTELAAVGDAVLGDTGYFAARLKQPPQTLEEAKACYLVFDRFVAFSTGMTAEFGIRKDGRWGRSLFGLRAEASTNVEKILAKVPLALDAGLPEPRRGRSGRVIPAQIPPEAAIDKAEGLLYFLGKCREHATAAAIASTQKRIADAAEKRMQEAGEMLVDLVATSEGQNRTTAQDGLDITVRLMLAAGCDEAASLLRRRGVAAAAA</sequence>
<reference evidence="1 2" key="1">
    <citation type="submission" date="2018-10" db="EMBL/GenBank/DDBJ databases">
        <title>Genomic Encyclopedia of Type Strains, Phase IV (KMG-IV): sequencing the most valuable type-strain genomes for metagenomic binning, comparative biology and taxonomic classification.</title>
        <authorList>
            <person name="Goeker M."/>
        </authorList>
    </citation>
    <scope>NUCLEOTIDE SEQUENCE [LARGE SCALE GENOMIC DNA]</scope>
    <source>
        <strain evidence="1 2">DSM 4734</strain>
    </source>
</reference>
<dbReference type="Proteomes" id="UP000273675">
    <property type="component" value="Unassembled WGS sequence"/>
</dbReference>
<protein>
    <submittedName>
        <fullName evidence="1">Uncharacterized protein</fullName>
    </submittedName>
</protein>
<accession>A0A495D164</accession>
<dbReference type="EMBL" id="RBIM01000007">
    <property type="protein sequence ID" value="RKQ95262.1"/>
    <property type="molecule type" value="Genomic_DNA"/>
</dbReference>
<evidence type="ECO:0000313" key="1">
    <source>
        <dbReference type="EMBL" id="RKQ95262.1"/>
    </source>
</evidence>
<dbReference type="AlphaFoldDB" id="A0A495D164"/>